<feature type="compositionally biased region" description="Polar residues" evidence="1">
    <location>
        <begin position="146"/>
        <end position="166"/>
    </location>
</feature>
<dbReference type="OrthoDB" id="5428245at2759"/>
<accession>A0A9W9EPP6</accession>
<feature type="region of interest" description="Disordered" evidence="1">
    <location>
        <begin position="85"/>
        <end position="174"/>
    </location>
</feature>
<keyword evidence="4" id="KW-1185">Reference proteome</keyword>
<dbReference type="Gene3D" id="1.10.510.10">
    <property type="entry name" value="Transferase(Phosphotransferase) domain 1"/>
    <property type="match status" value="1"/>
</dbReference>
<comment type="caution">
    <text evidence="3">The sequence shown here is derived from an EMBL/GenBank/DDBJ whole genome shotgun (WGS) entry which is preliminary data.</text>
</comment>
<protein>
    <recommendedName>
        <fullName evidence="2">DUF8035 domain-containing protein</fullName>
    </recommendedName>
</protein>
<proteinExistence type="predicted"/>
<reference evidence="3" key="1">
    <citation type="submission" date="2022-11" db="EMBL/GenBank/DDBJ databases">
        <authorList>
            <person name="Petersen C."/>
        </authorList>
    </citation>
    <scope>NUCLEOTIDE SEQUENCE</scope>
    <source>
        <strain evidence="3">IBT 30761</strain>
    </source>
</reference>
<evidence type="ECO:0000313" key="3">
    <source>
        <dbReference type="EMBL" id="KAJ5085524.1"/>
    </source>
</evidence>
<dbReference type="RefSeq" id="XP_056470202.1">
    <property type="nucleotide sequence ID" value="XM_056622786.1"/>
</dbReference>
<feature type="compositionally biased region" description="Basic and acidic residues" evidence="1">
    <location>
        <begin position="260"/>
        <end position="278"/>
    </location>
</feature>
<dbReference type="Pfam" id="PF26118">
    <property type="entry name" value="DUF8035"/>
    <property type="match status" value="1"/>
</dbReference>
<evidence type="ECO:0000259" key="2">
    <source>
        <dbReference type="Pfam" id="PF26118"/>
    </source>
</evidence>
<feature type="domain" description="DUF8035" evidence="2">
    <location>
        <begin position="280"/>
        <end position="331"/>
    </location>
</feature>
<organism evidence="3 4">
    <name type="scientific">Penicillium argentinense</name>
    <dbReference type="NCBI Taxonomy" id="1131581"/>
    <lineage>
        <taxon>Eukaryota</taxon>
        <taxon>Fungi</taxon>
        <taxon>Dikarya</taxon>
        <taxon>Ascomycota</taxon>
        <taxon>Pezizomycotina</taxon>
        <taxon>Eurotiomycetes</taxon>
        <taxon>Eurotiomycetidae</taxon>
        <taxon>Eurotiales</taxon>
        <taxon>Aspergillaceae</taxon>
        <taxon>Penicillium</taxon>
    </lineage>
</organism>
<name>A0A9W9EPP6_9EURO</name>
<dbReference type="AlphaFoldDB" id="A0A9W9EPP6"/>
<feature type="compositionally biased region" description="Polar residues" evidence="1">
    <location>
        <begin position="87"/>
        <end position="124"/>
    </location>
</feature>
<dbReference type="Proteomes" id="UP001149074">
    <property type="component" value="Unassembled WGS sequence"/>
</dbReference>
<feature type="region of interest" description="Disordered" evidence="1">
    <location>
        <begin position="215"/>
        <end position="282"/>
    </location>
</feature>
<reference evidence="3" key="2">
    <citation type="journal article" date="2023" name="IMA Fungus">
        <title>Comparative genomic study of the Penicillium genus elucidates a diverse pangenome and 15 lateral gene transfer events.</title>
        <authorList>
            <person name="Petersen C."/>
            <person name="Sorensen T."/>
            <person name="Nielsen M.R."/>
            <person name="Sondergaard T.E."/>
            <person name="Sorensen J.L."/>
            <person name="Fitzpatrick D.A."/>
            <person name="Frisvad J.C."/>
            <person name="Nielsen K.L."/>
        </authorList>
    </citation>
    <scope>NUCLEOTIDE SEQUENCE</scope>
    <source>
        <strain evidence="3">IBT 30761</strain>
    </source>
</reference>
<sequence>MLTKQPVFKVNGQLSSYVWHPQNFPSNILGDAGVDKEGIEFIHLLMKPVPGDRLTAEAAIEHPWMKPLSELPSFSDAYDSVRETTDHNTVQIKTEVTQSDYESDSDGSQTLRPATTASEGNFMNGSVEDYCSDDEAIRKPSRPRSSETSCLSVGSSRGSKARSTYTKKPVNENHVRYDLGHTQESENHRPLHPKRAYLKRASKLASAGNIFEAIINRSHRNPDDEERTGRSRHRSPSRDSEAGNAEPQQQKSKYRMTSPIRRDLSDESSRHPHEEKPWPRKGKTRIPRKWLHVHAVLDLHYPLKDEDDMIIIQKALSTEQIDELIDLSKSYMGQPESEIAIPKEGRYLGRSL</sequence>
<dbReference type="EMBL" id="JAPQKI010000010">
    <property type="protein sequence ID" value="KAJ5085524.1"/>
    <property type="molecule type" value="Genomic_DNA"/>
</dbReference>
<gene>
    <name evidence="3" type="ORF">N7532_010295</name>
</gene>
<evidence type="ECO:0000256" key="1">
    <source>
        <dbReference type="SAM" id="MobiDB-lite"/>
    </source>
</evidence>
<dbReference type="InterPro" id="IPR058348">
    <property type="entry name" value="DUF8035"/>
</dbReference>
<dbReference type="GeneID" id="81361765"/>
<evidence type="ECO:0000313" key="4">
    <source>
        <dbReference type="Proteomes" id="UP001149074"/>
    </source>
</evidence>